<sequence length="448" mass="51499">SFIDPPKFKYEDLKTAAEVFEKEDFLITFDLTSGYHHVPINEDFQSFLGFAWSFKGVTKYFVFCVLPFGLNIACWIFTKLMRQLVKRWRRLGIRCVMYLDDGIAGEKNFDKAISNRSIILRDLWAAGLTINFQKSSLRPEQRKSWLGFIIDTTKMTFTVPEVKLERLNSDIIFTLQEGCSSSRKISKIAGQIISMSGSIGPPAYLFTKQMYKFVESNDTWDKIHLLPYAVEHELNFWKNNLSKTKSFRIKTKPEITKIVFSDASETGYGGYTVEKLGKIIAKGSFNELESKTSSTFRELLAIKNVLESLTEFVKNETIEWFTDNENSCRIIKSGSTKQHLQNLAIEIFNFCVINNTTIFPTWIPRDENCVSDRISKSIDTDNWSIDMESFNYILSQFGVITVDRFADNLNAKVERFNSREFCPGSSGVNAFLITGETMKLIGFVHQYI</sequence>
<keyword evidence="1" id="KW-0812">Transmembrane</keyword>
<dbReference type="OrthoDB" id="5988579at2759"/>
<dbReference type="CDD" id="cd03714">
    <property type="entry name" value="RT_DIRS1"/>
    <property type="match status" value="1"/>
</dbReference>
<dbReference type="Gene3D" id="3.10.10.10">
    <property type="entry name" value="HIV Type 1 Reverse Transcriptase, subunit A, domain 1"/>
    <property type="match status" value="1"/>
</dbReference>
<dbReference type="EnsemblMetazoa" id="CLYHEMT000173.1">
    <property type="protein sequence ID" value="CLYHEMP000173.1"/>
    <property type="gene ID" value="CLYHEMG000173"/>
</dbReference>
<keyword evidence="4" id="KW-1185">Reference proteome</keyword>
<dbReference type="PANTHER" id="PTHR33050:SF7">
    <property type="entry name" value="RIBONUCLEASE H"/>
    <property type="match status" value="1"/>
</dbReference>
<dbReference type="SUPFAM" id="SSF56672">
    <property type="entry name" value="DNA/RNA polymerases"/>
    <property type="match status" value="1"/>
</dbReference>
<organism evidence="3 4">
    <name type="scientific">Clytia hemisphaerica</name>
    <dbReference type="NCBI Taxonomy" id="252671"/>
    <lineage>
        <taxon>Eukaryota</taxon>
        <taxon>Metazoa</taxon>
        <taxon>Cnidaria</taxon>
        <taxon>Hydrozoa</taxon>
        <taxon>Hydroidolina</taxon>
        <taxon>Leptothecata</taxon>
        <taxon>Obeliida</taxon>
        <taxon>Clytiidae</taxon>
        <taxon>Clytia</taxon>
    </lineage>
</organism>
<keyword evidence="1" id="KW-0472">Membrane</keyword>
<evidence type="ECO:0000259" key="2">
    <source>
        <dbReference type="PROSITE" id="PS50878"/>
    </source>
</evidence>
<name>A0A7M5UXS3_9CNID</name>
<proteinExistence type="predicted"/>
<dbReference type="Gene3D" id="3.30.70.270">
    <property type="match status" value="1"/>
</dbReference>
<feature type="transmembrane region" description="Helical" evidence="1">
    <location>
        <begin position="60"/>
        <end position="81"/>
    </location>
</feature>
<evidence type="ECO:0000256" key="1">
    <source>
        <dbReference type="SAM" id="Phobius"/>
    </source>
</evidence>
<dbReference type="Proteomes" id="UP000594262">
    <property type="component" value="Unplaced"/>
</dbReference>
<evidence type="ECO:0000313" key="4">
    <source>
        <dbReference type="Proteomes" id="UP000594262"/>
    </source>
</evidence>
<accession>A0A7M5UXS3</accession>
<reference evidence="3" key="1">
    <citation type="submission" date="2021-01" db="UniProtKB">
        <authorList>
            <consortium name="EnsemblMetazoa"/>
        </authorList>
    </citation>
    <scope>IDENTIFICATION</scope>
</reference>
<dbReference type="InterPro" id="IPR043128">
    <property type="entry name" value="Rev_trsase/Diguanyl_cyclase"/>
</dbReference>
<evidence type="ECO:0000313" key="3">
    <source>
        <dbReference type="EnsemblMetazoa" id="CLYHEMP000173.1"/>
    </source>
</evidence>
<dbReference type="InterPro" id="IPR043502">
    <property type="entry name" value="DNA/RNA_pol_sf"/>
</dbReference>
<dbReference type="PROSITE" id="PS50878">
    <property type="entry name" value="RT_POL"/>
    <property type="match status" value="1"/>
</dbReference>
<protein>
    <recommendedName>
        <fullName evidence="2">Reverse transcriptase domain-containing protein</fullName>
    </recommendedName>
</protein>
<dbReference type="AlphaFoldDB" id="A0A7M5UXS3"/>
<keyword evidence="1" id="KW-1133">Transmembrane helix</keyword>
<feature type="domain" description="Reverse transcriptase" evidence="2">
    <location>
        <begin position="1"/>
        <end position="150"/>
    </location>
</feature>
<dbReference type="InterPro" id="IPR000477">
    <property type="entry name" value="RT_dom"/>
</dbReference>
<dbReference type="Pfam" id="PF00078">
    <property type="entry name" value="RVT_1"/>
    <property type="match status" value="1"/>
</dbReference>
<dbReference type="InterPro" id="IPR052055">
    <property type="entry name" value="Hepadnavirus_pol/RT"/>
</dbReference>
<dbReference type="CDD" id="cd09275">
    <property type="entry name" value="RNase_HI_RT_DIRS1"/>
    <property type="match status" value="1"/>
</dbReference>
<dbReference type="PANTHER" id="PTHR33050">
    <property type="entry name" value="REVERSE TRANSCRIPTASE DOMAIN-CONTAINING PROTEIN"/>
    <property type="match status" value="1"/>
</dbReference>